<dbReference type="RefSeq" id="WP_005793498.1">
    <property type="nucleotide sequence ID" value="NZ_JGCY01000322.1"/>
</dbReference>
<reference evidence="1 2" key="1">
    <citation type="submission" date="2014-02" db="EMBL/GenBank/DDBJ databases">
        <authorList>
            <person name="Sears C."/>
            <person name="Carroll K."/>
            <person name="Sack B.R."/>
            <person name="Qadri F."/>
            <person name="Myers L.L."/>
            <person name="Chung G.-T."/>
            <person name="Escheverria P."/>
            <person name="Fraser C.M."/>
            <person name="Sadzewicz L."/>
            <person name="Shefchek K.A."/>
            <person name="Tallon L."/>
            <person name="Das S.P."/>
            <person name="Daugherty S."/>
            <person name="Mongodin E.F."/>
        </authorList>
    </citation>
    <scope>NUCLEOTIDE SEQUENCE [LARGE SCALE GENOMIC DNA]</scope>
    <source>
        <strain evidence="2">3988T(B)14</strain>
    </source>
</reference>
<proteinExistence type="predicted"/>
<dbReference type="InterPro" id="IPR016024">
    <property type="entry name" value="ARM-type_fold"/>
</dbReference>
<protein>
    <recommendedName>
        <fullName evidence="3">HEAT repeat domain-containing protein</fullName>
    </recommendedName>
</protein>
<dbReference type="Proteomes" id="UP000020529">
    <property type="component" value="Unassembled WGS sequence"/>
</dbReference>
<gene>
    <name evidence="1" type="ORF">M124_2137</name>
</gene>
<dbReference type="EMBL" id="JGCY01000322">
    <property type="protein sequence ID" value="EXY74082.1"/>
    <property type="molecule type" value="Genomic_DNA"/>
</dbReference>
<comment type="caution">
    <text evidence="1">The sequence shown here is derived from an EMBL/GenBank/DDBJ whole genome shotgun (WGS) entry which is preliminary data.</text>
</comment>
<evidence type="ECO:0008006" key="3">
    <source>
        <dbReference type="Google" id="ProtNLM"/>
    </source>
</evidence>
<organism evidence="1 2">
    <name type="scientific">Bacteroides fragilis str. 3988T(B)14</name>
    <dbReference type="NCBI Taxonomy" id="1339315"/>
    <lineage>
        <taxon>Bacteria</taxon>
        <taxon>Pseudomonadati</taxon>
        <taxon>Bacteroidota</taxon>
        <taxon>Bacteroidia</taxon>
        <taxon>Bacteroidales</taxon>
        <taxon>Bacteroidaceae</taxon>
        <taxon>Bacteroides</taxon>
    </lineage>
</organism>
<dbReference type="AlphaFoldDB" id="A0A015SUX8"/>
<dbReference type="PATRIC" id="fig|1339315.3.peg.2852"/>
<name>A0A015SUX8_BACFG</name>
<accession>A0A015SUX8</accession>
<sequence>MTVTERTAEYRKALDVPISQLETDRIVKEILDRPENFDNIYRLTSDDKLLVSWRALWICDKLCRQKPEWLIPFREELTGRLMSCGHDGSKRLLLSILYHAPATKVPSVALLNFCLDAMLSPQESIGVQSLAIRMAYRLCEPEPELLYELRTILESTETEMYSTAVKSAVRNTLKKINQKNKKKK</sequence>
<evidence type="ECO:0000313" key="1">
    <source>
        <dbReference type="EMBL" id="EXY74082.1"/>
    </source>
</evidence>
<dbReference type="SUPFAM" id="SSF48371">
    <property type="entry name" value="ARM repeat"/>
    <property type="match status" value="1"/>
</dbReference>
<evidence type="ECO:0000313" key="2">
    <source>
        <dbReference type="Proteomes" id="UP000020529"/>
    </source>
</evidence>